<evidence type="ECO:0000256" key="1">
    <source>
        <dbReference type="SAM" id="Coils"/>
    </source>
</evidence>
<evidence type="ECO:0000256" key="2">
    <source>
        <dbReference type="SAM" id="MobiDB-lite"/>
    </source>
</evidence>
<dbReference type="PANTHER" id="PTHR47372">
    <property type="entry name" value="DAUER UP-REGULATED-RELATED"/>
    <property type="match status" value="1"/>
</dbReference>
<protein>
    <submittedName>
        <fullName evidence="3">Uncharacterized protein</fullName>
    </submittedName>
</protein>
<sequence>MLSRAPRTTIRGISLRQIRPRPQARFQSTTSSTAPPPNTQALYGGIVGGSAVLVGTYAWYHLSGTKKVVETAKSTIETAQQAKQKIQEATPSPTEALNLLRSATKTFAPFPGVDKVFDELEKTADKHGERIAKIATTMYNDVAEALSSGDPKQVGERVLKAIQKSASEVQSLTSDVGSDVFGPMLEKSPELKRVLGTSYDHMKGMADKYGPEAQRIASDTANQASKILSQGVNAASLKDVSNLIQQKSKEIQELASKTSSDAWEAARDSAQPLLDRLPDLKKLIDDNVESLKGYVGEERVDIVKDLYQKLEDISKSGKPANEMKQEAEKVVKEKVDQLRKQGGIPDSVPDLSNFDWSTLGLDKLKMIPGIGGIADQVPKLQELQSIAEKRGPEAKKLLDETYTDIKKVLDQKVEAAKKLGEEAKEDANKKTQKQS</sequence>
<proteinExistence type="predicted"/>
<name>A0A0C9U2C5_SPHS4</name>
<accession>A0A0C9U2C5</accession>
<feature type="coiled-coil region" evidence="1">
    <location>
        <begin position="406"/>
        <end position="433"/>
    </location>
</feature>
<evidence type="ECO:0000313" key="4">
    <source>
        <dbReference type="Proteomes" id="UP000054279"/>
    </source>
</evidence>
<dbReference type="AlphaFoldDB" id="A0A0C9U2C5"/>
<keyword evidence="1" id="KW-0175">Coiled coil</keyword>
<reference evidence="3 4" key="1">
    <citation type="submission" date="2014-06" db="EMBL/GenBank/DDBJ databases">
        <title>Evolutionary Origins and Diversification of the Mycorrhizal Mutualists.</title>
        <authorList>
            <consortium name="DOE Joint Genome Institute"/>
            <consortium name="Mycorrhizal Genomics Consortium"/>
            <person name="Kohler A."/>
            <person name="Kuo A."/>
            <person name="Nagy L.G."/>
            <person name="Floudas D."/>
            <person name="Copeland A."/>
            <person name="Barry K.W."/>
            <person name="Cichocki N."/>
            <person name="Veneault-Fourrey C."/>
            <person name="LaButti K."/>
            <person name="Lindquist E.A."/>
            <person name="Lipzen A."/>
            <person name="Lundell T."/>
            <person name="Morin E."/>
            <person name="Murat C."/>
            <person name="Riley R."/>
            <person name="Ohm R."/>
            <person name="Sun H."/>
            <person name="Tunlid A."/>
            <person name="Henrissat B."/>
            <person name="Grigoriev I.V."/>
            <person name="Hibbett D.S."/>
            <person name="Martin F."/>
        </authorList>
    </citation>
    <scope>NUCLEOTIDE SEQUENCE [LARGE SCALE GENOMIC DNA]</scope>
    <source>
        <strain evidence="3 4">SS14</strain>
    </source>
</reference>
<dbReference type="Proteomes" id="UP000054279">
    <property type="component" value="Unassembled WGS sequence"/>
</dbReference>
<feature type="region of interest" description="Disordered" evidence="2">
    <location>
        <begin position="1"/>
        <end position="38"/>
    </location>
</feature>
<keyword evidence="4" id="KW-1185">Reference proteome</keyword>
<organism evidence="3 4">
    <name type="scientific">Sphaerobolus stellatus (strain SS14)</name>
    <dbReference type="NCBI Taxonomy" id="990650"/>
    <lineage>
        <taxon>Eukaryota</taxon>
        <taxon>Fungi</taxon>
        <taxon>Dikarya</taxon>
        <taxon>Basidiomycota</taxon>
        <taxon>Agaricomycotina</taxon>
        <taxon>Agaricomycetes</taxon>
        <taxon>Phallomycetidae</taxon>
        <taxon>Geastrales</taxon>
        <taxon>Sphaerobolaceae</taxon>
        <taxon>Sphaerobolus</taxon>
    </lineage>
</organism>
<dbReference type="OrthoDB" id="3883941at2759"/>
<gene>
    <name evidence="3" type="ORF">M422DRAFT_33975</name>
</gene>
<dbReference type="EMBL" id="KN837173">
    <property type="protein sequence ID" value="KIJ36918.1"/>
    <property type="molecule type" value="Genomic_DNA"/>
</dbReference>
<dbReference type="PANTHER" id="PTHR47372:SF11">
    <property type="entry name" value="RE19971P"/>
    <property type="match status" value="1"/>
</dbReference>
<dbReference type="HOGENOM" id="CLU_033245_0_0_1"/>
<evidence type="ECO:0000313" key="3">
    <source>
        <dbReference type="EMBL" id="KIJ36918.1"/>
    </source>
</evidence>